<dbReference type="EMBL" id="CAADJA010000001">
    <property type="protein sequence ID" value="VFS45138.1"/>
    <property type="molecule type" value="Genomic_DNA"/>
</dbReference>
<dbReference type="Proteomes" id="UP000373449">
    <property type="component" value="Unassembled WGS sequence"/>
</dbReference>
<protein>
    <submittedName>
        <fullName evidence="1">Uncharacterized protein</fullName>
    </submittedName>
</protein>
<accession>A0A484Z9X3</accession>
<evidence type="ECO:0000313" key="1">
    <source>
        <dbReference type="EMBL" id="VFS45138.1"/>
    </source>
</evidence>
<evidence type="ECO:0000313" key="2">
    <source>
        <dbReference type="Proteomes" id="UP000373449"/>
    </source>
</evidence>
<reference evidence="1 2" key="1">
    <citation type="submission" date="2019-03" db="EMBL/GenBank/DDBJ databases">
        <authorList>
            <consortium name="Pathogen Informatics"/>
        </authorList>
    </citation>
    <scope>NUCLEOTIDE SEQUENCE [LARGE SCALE GENOMIC DNA]</scope>
    <source>
        <strain evidence="1 2">NCTC12282</strain>
    </source>
</reference>
<sequence length="30" mass="3210">MKITNNQIPLLAITAYSGTGKNHAAQKTHS</sequence>
<name>A0A484Z9X3_9GAMM</name>
<organism evidence="1 2">
    <name type="scientific">Budvicia aquatica</name>
    <dbReference type="NCBI Taxonomy" id="82979"/>
    <lineage>
        <taxon>Bacteria</taxon>
        <taxon>Pseudomonadati</taxon>
        <taxon>Pseudomonadota</taxon>
        <taxon>Gammaproteobacteria</taxon>
        <taxon>Enterobacterales</taxon>
        <taxon>Budviciaceae</taxon>
        <taxon>Budvicia</taxon>
    </lineage>
</organism>
<dbReference type="AlphaFoldDB" id="A0A484Z9X3"/>
<gene>
    <name evidence="1" type="ORF">NCTC12282_00010</name>
</gene>
<proteinExistence type="predicted"/>